<comment type="caution">
    <text evidence="2">The sequence shown here is derived from an EMBL/GenBank/DDBJ whole genome shotgun (WGS) entry which is preliminary data.</text>
</comment>
<feature type="transmembrane region" description="Helical" evidence="1">
    <location>
        <begin position="12"/>
        <end position="31"/>
    </location>
</feature>
<feature type="transmembrane region" description="Helical" evidence="1">
    <location>
        <begin position="43"/>
        <end position="67"/>
    </location>
</feature>
<feature type="transmembrane region" description="Helical" evidence="1">
    <location>
        <begin position="402"/>
        <end position="420"/>
    </location>
</feature>
<evidence type="ECO:0000313" key="3">
    <source>
        <dbReference type="Proteomes" id="UP000598820"/>
    </source>
</evidence>
<evidence type="ECO:0000256" key="1">
    <source>
        <dbReference type="SAM" id="Phobius"/>
    </source>
</evidence>
<sequence length="525" mass="60385">MIEIWHNILLEAVLFIALSALIFYLLTLIRYRGGKRKRKLFRGLFSFGNALLLTLFTIGCSSNYPLLLEEQVTLFSKLHRFKSYLHWNQSPDVLLGNNRLLLVDVSHDMALIPDPSLNETWKSNQVITDRKKLTQFLQTLEAFSDSSKVDLVVCDLLFPEFSPDSLIDSTLRTALYSLNKKGKLVLAQSGLEENKNLSNTSAIDSDLMAGGSVDITKYYDETYFSYKPVSINKDTSQSQPSLPYVLYKRLKLYPSIPTRKDLISKPPPAFIPDFWIDNEDVSRDPDESVWTRFVNFLRESLPTSTLRKNEAELQEFAYDFRSNLFYLGQVTDTDTSAYNGRKLFLEQLDTNQKEHKKTIVFIGVFEDPNRDIHQTLVGPMHGSILLINLLLNLLAESHQVSLYYFFYLLIGFTIASYLLFPPEQSNSDRKPPEEPDIKPQKRSFRNFWREKLHELAHGIIARRAFIAAFIILLGAITFFNHLINIAIIGLYMLVCNELFTYVFEPKPESTTKSGLKNAILPNKRQ</sequence>
<gene>
    <name evidence="2" type="ORF">IC229_27860</name>
</gene>
<name>A0A927ASV9_9BACT</name>
<accession>A0A927ASV9</accession>
<keyword evidence="1" id="KW-0472">Membrane</keyword>
<organism evidence="2 3">
    <name type="scientific">Spirosoma profusum</name>
    <dbReference type="NCBI Taxonomy" id="2771354"/>
    <lineage>
        <taxon>Bacteria</taxon>
        <taxon>Pseudomonadati</taxon>
        <taxon>Bacteroidota</taxon>
        <taxon>Cytophagia</taxon>
        <taxon>Cytophagales</taxon>
        <taxon>Cytophagaceae</taxon>
        <taxon>Spirosoma</taxon>
    </lineage>
</organism>
<keyword evidence="1" id="KW-1133">Transmembrane helix</keyword>
<dbReference type="EMBL" id="JACWZY010000032">
    <property type="protein sequence ID" value="MBD2704488.1"/>
    <property type="molecule type" value="Genomic_DNA"/>
</dbReference>
<protein>
    <submittedName>
        <fullName evidence="2">CHASE2 domain-containing protein</fullName>
    </submittedName>
</protein>
<keyword evidence="1" id="KW-0812">Transmembrane</keyword>
<proteinExistence type="predicted"/>
<dbReference type="AlphaFoldDB" id="A0A927ASV9"/>
<reference evidence="2" key="1">
    <citation type="submission" date="2020-09" db="EMBL/GenBank/DDBJ databases">
        <authorList>
            <person name="Kim M.K."/>
        </authorList>
    </citation>
    <scope>NUCLEOTIDE SEQUENCE</scope>
    <source>
        <strain evidence="2">BT702</strain>
    </source>
</reference>
<keyword evidence="3" id="KW-1185">Reference proteome</keyword>
<dbReference type="RefSeq" id="WP_190891100.1">
    <property type="nucleotide sequence ID" value="NZ_JACWZY010000032.1"/>
</dbReference>
<dbReference type="Proteomes" id="UP000598820">
    <property type="component" value="Unassembled WGS sequence"/>
</dbReference>
<evidence type="ECO:0000313" key="2">
    <source>
        <dbReference type="EMBL" id="MBD2704488.1"/>
    </source>
</evidence>